<protein>
    <submittedName>
        <fullName evidence="3">M28 family metallopeptidase</fullName>
    </submittedName>
</protein>
<evidence type="ECO:0000313" key="4">
    <source>
        <dbReference type="Proteomes" id="UP001328733"/>
    </source>
</evidence>
<name>A0AAW9QUE4_9CHRO</name>
<dbReference type="PANTHER" id="PTHR12147:SF26">
    <property type="entry name" value="PEPTIDASE M28 DOMAIN-CONTAINING PROTEIN"/>
    <property type="match status" value="1"/>
</dbReference>
<proteinExistence type="predicted"/>
<dbReference type="Proteomes" id="UP001328733">
    <property type="component" value="Unassembled WGS sequence"/>
</dbReference>
<dbReference type="SUPFAM" id="SSF53187">
    <property type="entry name" value="Zn-dependent exopeptidases"/>
    <property type="match status" value="1"/>
</dbReference>
<comment type="caution">
    <text evidence="3">The sequence shown here is derived from an EMBL/GenBank/DDBJ whole genome shotgun (WGS) entry which is preliminary data.</text>
</comment>
<dbReference type="EMBL" id="JBAFSM010000004">
    <property type="protein sequence ID" value="MEG3436199.1"/>
    <property type="molecule type" value="Genomic_DNA"/>
</dbReference>
<reference evidence="3 4" key="1">
    <citation type="submission" date="2024-01" db="EMBL/GenBank/DDBJ databases">
        <title>Genomic insights into the taxonomy and metabolism of the cyanobacterium Pannus brasiliensis CCIBt3594.</title>
        <authorList>
            <person name="Machado M."/>
            <person name="Botero N.B."/>
            <person name="Andreote A.P.D."/>
            <person name="Feitosa A.M.T."/>
            <person name="Popin R."/>
            <person name="Sivonen K."/>
            <person name="Fiore M.F."/>
        </authorList>
    </citation>
    <scope>NUCLEOTIDE SEQUENCE [LARGE SCALE GENOMIC DNA]</scope>
    <source>
        <strain evidence="3 4">CCIBt3594</strain>
    </source>
</reference>
<evidence type="ECO:0000256" key="1">
    <source>
        <dbReference type="ARBA" id="ARBA00022801"/>
    </source>
</evidence>
<dbReference type="InterPro" id="IPR007484">
    <property type="entry name" value="Peptidase_M28"/>
</dbReference>
<dbReference type="Gene3D" id="3.40.630.10">
    <property type="entry name" value="Zn peptidases"/>
    <property type="match status" value="1"/>
</dbReference>
<dbReference type="PROSITE" id="PS00758">
    <property type="entry name" value="ARGE_DAPE_CPG2_1"/>
    <property type="match status" value="1"/>
</dbReference>
<sequence>MAESPLDRLTRHLEQIVRERNPFFSSGGHFYVREYLRQEFQQYGEVTSHFFEFKGKQFENLILDLPASGELAEKPPILIGAHYDTVPGSPGADDNGSALAVLLELGRYFSRESANYPIRLVAFDLEEYGLSGSSAYARELKQRKQDLRLMLSLEMLGYCDKTPDSQKYPAFLKYFYPSTGDFIALIGTPRTWGDLRHLHRKMLENNGKCEFLPVPLQGYLVPDARRSDHSPFWSRGYRAIMVTDTANMRNPHYHSVRDTIDTLDLDFLAGVCQGLCSGIRSLP</sequence>
<dbReference type="CDD" id="cd05640">
    <property type="entry name" value="M28_like"/>
    <property type="match status" value="1"/>
</dbReference>
<dbReference type="AlphaFoldDB" id="A0AAW9QUE4"/>
<keyword evidence="1" id="KW-0378">Hydrolase</keyword>
<evidence type="ECO:0000259" key="2">
    <source>
        <dbReference type="Pfam" id="PF04389"/>
    </source>
</evidence>
<gene>
    <name evidence="3" type="ORF">V0288_03630</name>
</gene>
<organism evidence="3 4">
    <name type="scientific">Pannus brasiliensis CCIBt3594</name>
    <dbReference type="NCBI Taxonomy" id="1427578"/>
    <lineage>
        <taxon>Bacteria</taxon>
        <taxon>Bacillati</taxon>
        <taxon>Cyanobacteriota</taxon>
        <taxon>Cyanophyceae</taxon>
        <taxon>Oscillatoriophycideae</taxon>
        <taxon>Chroococcales</taxon>
        <taxon>Microcystaceae</taxon>
        <taxon>Pannus</taxon>
    </lineage>
</organism>
<accession>A0AAW9QUE4</accession>
<dbReference type="GO" id="GO:0008235">
    <property type="term" value="F:metalloexopeptidase activity"/>
    <property type="evidence" value="ECO:0007669"/>
    <property type="project" value="InterPro"/>
</dbReference>
<feature type="domain" description="Peptidase M28" evidence="2">
    <location>
        <begin position="60"/>
        <end position="269"/>
    </location>
</feature>
<keyword evidence="4" id="KW-1185">Reference proteome</keyword>
<dbReference type="PANTHER" id="PTHR12147">
    <property type="entry name" value="METALLOPEPTIDASE M28 FAMILY MEMBER"/>
    <property type="match status" value="1"/>
</dbReference>
<dbReference type="InterPro" id="IPR045175">
    <property type="entry name" value="M28_fam"/>
</dbReference>
<dbReference type="GO" id="GO:0006508">
    <property type="term" value="P:proteolysis"/>
    <property type="evidence" value="ECO:0007669"/>
    <property type="project" value="InterPro"/>
</dbReference>
<dbReference type="InterPro" id="IPR001261">
    <property type="entry name" value="ArgE/DapE_CS"/>
</dbReference>
<dbReference type="Pfam" id="PF04389">
    <property type="entry name" value="Peptidase_M28"/>
    <property type="match status" value="1"/>
</dbReference>
<evidence type="ECO:0000313" key="3">
    <source>
        <dbReference type="EMBL" id="MEG3436199.1"/>
    </source>
</evidence>
<dbReference type="RefSeq" id="WP_332863655.1">
    <property type="nucleotide sequence ID" value="NZ_JBAFSM010000004.1"/>
</dbReference>